<dbReference type="InterPro" id="IPR016097">
    <property type="entry name" value="DUF695"/>
</dbReference>
<proteinExistence type="predicted"/>
<feature type="domain" description="Regulator of ribonuclease activity B" evidence="2">
    <location>
        <begin position="150"/>
        <end position="250"/>
    </location>
</feature>
<dbReference type="SUPFAM" id="SSF89946">
    <property type="entry name" value="Hypothetical protein VC0424"/>
    <property type="match status" value="1"/>
</dbReference>
<reference evidence="3 4" key="1">
    <citation type="submission" date="2019-07" db="EMBL/GenBank/DDBJ databases">
        <title>Rufibacter sp. nov., isolated from lake sediment.</title>
        <authorList>
            <person name="Qu J.-H."/>
        </authorList>
    </citation>
    <scope>NUCLEOTIDE SEQUENCE [LARGE SCALE GENOMIC DNA]</scope>
    <source>
        <strain evidence="3 4">NBS58-1</strain>
    </source>
</reference>
<protein>
    <submittedName>
        <fullName evidence="3">DUF695 domain-containing protein</fullName>
    </submittedName>
</protein>
<dbReference type="EMBL" id="VKKY01000002">
    <property type="protein sequence ID" value="KAA3437885.1"/>
    <property type="molecule type" value="Genomic_DNA"/>
</dbReference>
<keyword evidence="4" id="KW-1185">Reference proteome</keyword>
<evidence type="ECO:0000313" key="4">
    <source>
        <dbReference type="Proteomes" id="UP000324133"/>
    </source>
</evidence>
<comment type="caution">
    <text evidence="3">The sequence shown here is derived from an EMBL/GenBank/DDBJ whole genome shotgun (WGS) entry which is preliminary data.</text>
</comment>
<name>A0A5B6TF41_9BACT</name>
<dbReference type="Gene3D" id="3.30.70.970">
    <property type="entry name" value="RraB-like"/>
    <property type="match status" value="1"/>
</dbReference>
<sequence>MEENEYQPDWEVYLCQIESRPAFIGLDLNLSSVAPLEEQDKVVEVTVPLLSVREDGFPEDTEWEALGEIEDLLADIFETGLEAVFVGKTLNGGFRKFYFYAREVLMVEHYLTEVAEKFPQYSFEAETWEDPEWETYLEFLFPEPGDFQKIQNLKVLRNLEENGDNPEVIRQVVHYLYFPNEASREKYWQEIAAKGYAKEEERFEPDLAETPYKLRISLASKTQEEPIHDMVLYLWSLAQEYGAEYDGWETSIERGDTTT</sequence>
<dbReference type="Pfam" id="PF05117">
    <property type="entry name" value="DUF695"/>
    <property type="match status" value="1"/>
</dbReference>
<accession>A0A5B6TF41</accession>
<evidence type="ECO:0000313" key="3">
    <source>
        <dbReference type="EMBL" id="KAA3437885.1"/>
    </source>
</evidence>
<evidence type="ECO:0000259" key="2">
    <source>
        <dbReference type="Pfam" id="PF06877"/>
    </source>
</evidence>
<dbReference type="Pfam" id="PF06877">
    <property type="entry name" value="RraB"/>
    <property type="match status" value="1"/>
</dbReference>
<dbReference type="InterPro" id="IPR036701">
    <property type="entry name" value="RraB-like_sf"/>
</dbReference>
<dbReference type="OrthoDB" id="7839302at2"/>
<dbReference type="Proteomes" id="UP000324133">
    <property type="component" value="Unassembled WGS sequence"/>
</dbReference>
<dbReference type="AlphaFoldDB" id="A0A5B6TF41"/>
<feature type="domain" description="DUF695" evidence="1">
    <location>
        <begin position="9"/>
        <end position="141"/>
    </location>
</feature>
<dbReference type="RefSeq" id="WP_149090948.1">
    <property type="nucleotide sequence ID" value="NZ_VKKY01000002.1"/>
</dbReference>
<organism evidence="3 4">
    <name type="scientific">Rufibacter hautae</name>
    <dbReference type="NCBI Taxonomy" id="2595005"/>
    <lineage>
        <taxon>Bacteria</taxon>
        <taxon>Pseudomonadati</taxon>
        <taxon>Bacteroidota</taxon>
        <taxon>Cytophagia</taxon>
        <taxon>Cytophagales</taxon>
        <taxon>Hymenobacteraceae</taxon>
        <taxon>Rufibacter</taxon>
    </lineage>
</organism>
<dbReference type="InterPro" id="IPR009671">
    <property type="entry name" value="RraB_dom"/>
</dbReference>
<gene>
    <name evidence="3" type="ORF">FOA19_11405</name>
</gene>
<evidence type="ECO:0000259" key="1">
    <source>
        <dbReference type="Pfam" id="PF05117"/>
    </source>
</evidence>